<dbReference type="InterPro" id="IPR013830">
    <property type="entry name" value="SGNH_hydro"/>
</dbReference>
<feature type="non-terminal residue" evidence="2">
    <location>
        <position position="1"/>
    </location>
</feature>
<sequence>DSITAGLGVDPDEAYPALIENKVDSLHLPYAVVNAGLSGETTAGGRSRLNWVLSRQPVSVFVLELGGNDGLRGLPLADTRKNLQSIIDTVRQKSPQTKIVLAGMQIPPNMGPAYAADFKQLYADIAAKNKLTLIPFLLENVGGIAKLNQADAAAVISRHGYPGYRNGAAPAARPPPQRPRGFRGHVAGARFLPAPIRQAPARRRGVDQDAAPPRRVVPIWLRFLGYRRKSDRRLHRSRGVWGVAARHYAFYQRLSR</sequence>
<gene>
    <name evidence="2" type="ORF">Tci_852161</name>
</gene>
<accession>A0A699RCB6</accession>
<name>A0A699RCB6_TANCI</name>
<evidence type="ECO:0000313" key="2">
    <source>
        <dbReference type="EMBL" id="GFC80191.1"/>
    </source>
</evidence>
<dbReference type="Pfam" id="PF13472">
    <property type="entry name" value="Lipase_GDSL_2"/>
    <property type="match status" value="1"/>
</dbReference>
<feature type="non-terminal residue" evidence="2">
    <location>
        <position position="256"/>
    </location>
</feature>
<dbReference type="GO" id="GO:0004622">
    <property type="term" value="F:phosphatidylcholine lysophospholipase activity"/>
    <property type="evidence" value="ECO:0007669"/>
    <property type="project" value="TreeGrafter"/>
</dbReference>
<reference evidence="2" key="1">
    <citation type="journal article" date="2019" name="Sci. Rep.">
        <title>Draft genome of Tanacetum cinerariifolium, the natural source of mosquito coil.</title>
        <authorList>
            <person name="Yamashiro T."/>
            <person name="Shiraishi A."/>
            <person name="Satake H."/>
            <person name="Nakayama K."/>
        </authorList>
    </citation>
    <scope>NUCLEOTIDE SEQUENCE</scope>
</reference>
<dbReference type="SUPFAM" id="SSF52266">
    <property type="entry name" value="SGNH hydrolase"/>
    <property type="match status" value="1"/>
</dbReference>
<dbReference type="EMBL" id="BKCJ011073984">
    <property type="protein sequence ID" value="GFC80191.1"/>
    <property type="molecule type" value="Genomic_DNA"/>
</dbReference>
<dbReference type="Gene3D" id="3.40.50.1110">
    <property type="entry name" value="SGNH hydrolase"/>
    <property type="match status" value="1"/>
</dbReference>
<dbReference type="PANTHER" id="PTHR30383">
    <property type="entry name" value="THIOESTERASE 1/PROTEASE 1/LYSOPHOSPHOLIPASE L1"/>
    <property type="match status" value="1"/>
</dbReference>
<evidence type="ECO:0000259" key="1">
    <source>
        <dbReference type="Pfam" id="PF13472"/>
    </source>
</evidence>
<comment type="caution">
    <text evidence="2">The sequence shown here is derived from an EMBL/GenBank/DDBJ whole genome shotgun (WGS) entry which is preliminary data.</text>
</comment>
<dbReference type="AlphaFoldDB" id="A0A699RCB6"/>
<dbReference type="InterPro" id="IPR036514">
    <property type="entry name" value="SGNH_hydro_sf"/>
</dbReference>
<protein>
    <recommendedName>
        <fullName evidence="1">SGNH hydrolase-type esterase domain-containing protein</fullName>
    </recommendedName>
</protein>
<proteinExistence type="predicted"/>
<dbReference type="PANTHER" id="PTHR30383:SF24">
    <property type="entry name" value="THIOESTERASE 1_PROTEASE 1_LYSOPHOSPHOLIPASE L1"/>
    <property type="match status" value="1"/>
</dbReference>
<feature type="domain" description="SGNH hydrolase-type esterase" evidence="1">
    <location>
        <begin position="1"/>
        <end position="136"/>
    </location>
</feature>
<dbReference type="InterPro" id="IPR051532">
    <property type="entry name" value="Ester_Hydrolysis_Enzymes"/>
</dbReference>
<dbReference type="CDD" id="cd01822">
    <property type="entry name" value="Lysophospholipase_L1_like"/>
    <property type="match status" value="1"/>
</dbReference>
<organism evidence="2">
    <name type="scientific">Tanacetum cinerariifolium</name>
    <name type="common">Dalmatian daisy</name>
    <name type="synonym">Chrysanthemum cinerariifolium</name>
    <dbReference type="NCBI Taxonomy" id="118510"/>
    <lineage>
        <taxon>Eukaryota</taxon>
        <taxon>Viridiplantae</taxon>
        <taxon>Streptophyta</taxon>
        <taxon>Embryophyta</taxon>
        <taxon>Tracheophyta</taxon>
        <taxon>Spermatophyta</taxon>
        <taxon>Magnoliopsida</taxon>
        <taxon>eudicotyledons</taxon>
        <taxon>Gunneridae</taxon>
        <taxon>Pentapetalae</taxon>
        <taxon>asterids</taxon>
        <taxon>campanulids</taxon>
        <taxon>Asterales</taxon>
        <taxon>Asteraceae</taxon>
        <taxon>Asteroideae</taxon>
        <taxon>Anthemideae</taxon>
        <taxon>Anthemidinae</taxon>
        <taxon>Tanacetum</taxon>
    </lineage>
</organism>